<protein>
    <submittedName>
        <fullName evidence="1">Dethiobiotin synthetase</fullName>
        <ecNumber evidence="1">6.3.3.3</ecNumber>
    </submittedName>
</protein>
<dbReference type="NCBIfam" id="TIGR00347">
    <property type="entry name" value="bioD"/>
    <property type="match status" value="1"/>
</dbReference>
<sequence length="215" mass="23550">MKKRIFVTATNTDIGKTYTTLKLLENYASKGIKVGVIKLIETGVKDGVYPDGDILLQKLQELNPSCGDFTISDVVPISYELPAAPFIASQGKALDFGVLNNAIDKMEEVCDILIIEGAGGLLVPVDGNFMMIDLIPFFNAVGLLVTHCSLGCINDSMLSLGALQSRNIDAMMVFNERKEDEGFDIISKPYFLSKDIEVLKVDKDIDTICDVLYNL</sequence>
<dbReference type="GO" id="GO:0000287">
    <property type="term" value="F:magnesium ion binding"/>
    <property type="evidence" value="ECO:0007669"/>
    <property type="project" value="InterPro"/>
</dbReference>
<proteinExistence type="inferred from homology"/>
<dbReference type="SUPFAM" id="SSF52540">
    <property type="entry name" value="P-loop containing nucleoside triphosphate hydrolases"/>
    <property type="match status" value="1"/>
</dbReference>
<dbReference type="PANTHER" id="PTHR43210">
    <property type="entry name" value="DETHIOBIOTIN SYNTHETASE"/>
    <property type="match status" value="1"/>
</dbReference>
<dbReference type="InterPro" id="IPR027417">
    <property type="entry name" value="P-loop_NTPase"/>
</dbReference>
<dbReference type="InterPro" id="IPR004472">
    <property type="entry name" value="DTB_synth_BioD"/>
</dbReference>
<dbReference type="GO" id="GO:0009102">
    <property type="term" value="P:biotin biosynthetic process"/>
    <property type="evidence" value="ECO:0007669"/>
    <property type="project" value="UniProtKB-UniPathway"/>
</dbReference>
<organism evidence="1">
    <name type="scientific">hydrothermal vent metagenome</name>
    <dbReference type="NCBI Taxonomy" id="652676"/>
    <lineage>
        <taxon>unclassified sequences</taxon>
        <taxon>metagenomes</taxon>
        <taxon>ecological metagenomes</taxon>
    </lineage>
</organism>
<dbReference type="GO" id="GO:0005829">
    <property type="term" value="C:cytosol"/>
    <property type="evidence" value="ECO:0007669"/>
    <property type="project" value="TreeGrafter"/>
</dbReference>
<dbReference type="AlphaFoldDB" id="A0A1W1CTF0"/>
<gene>
    <name evidence="1" type="ORF">MNB_SM-4-792</name>
</gene>
<accession>A0A1W1CTF0</accession>
<reference evidence="1" key="1">
    <citation type="submission" date="2016-10" db="EMBL/GenBank/DDBJ databases">
        <authorList>
            <person name="de Groot N.N."/>
        </authorList>
    </citation>
    <scope>NUCLEOTIDE SEQUENCE</scope>
</reference>
<dbReference type="HAMAP" id="MF_00336">
    <property type="entry name" value="BioD"/>
    <property type="match status" value="1"/>
</dbReference>
<dbReference type="PIRSF" id="PIRSF006755">
    <property type="entry name" value="DTB_synth"/>
    <property type="match status" value="1"/>
</dbReference>
<dbReference type="GO" id="GO:0004141">
    <property type="term" value="F:dethiobiotin synthase activity"/>
    <property type="evidence" value="ECO:0007669"/>
    <property type="project" value="UniProtKB-EC"/>
</dbReference>
<evidence type="ECO:0000313" key="1">
    <source>
        <dbReference type="EMBL" id="SFV69160.1"/>
    </source>
</evidence>
<keyword evidence="1" id="KW-0436">Ligase</keyword>
<dbReference type="Gene3D" id="3.40.50.300">
    <property type="entry name" value="P-loop containing nucleotide triphosphate hydrolases"/>
    <property type="match status" value="1"/>
</dbReference>
<dbReference type="CDD" id="cd03109">
    <property type="entry name" value="DTBS"/>
    <property type="match status" value="1"/>
</dbReference>
<name>A0A1W1CTF0_9ZZZZ</name>
<dbReference type="Pfam" id="PF13500">
    <property type="entry name" value="AAA_26"/>
    <property type="match status" value="1"/>
</dbReference>
<dbReference type="EMBL" id="FPHF01000113">
    <property type="protein sequence ID" value="SFV69160.1"/>
    <property type="molecule type" value="Genomic_DNA"/>
</dbReference>
<dbReference type="UniPathway" id="UPA00078"/>
<dbReference type="PANTHER" id="PTHR43210:SF5">
    <property type="entry name" value="DETHIOBIOTIN SYNTHETASE"/>
    <property type="match status" value="1"/>
</dbReference>
<dbReference type="GO" id="GO:0005524">
    <property type="term" value="F:ATP binding"/>
    <property type="evidence" value="ECO:0007669"/>
    <property type="project" value="InterPro"/>
</dbReference>
<dbReference type="EC" id="6.3.3.3" evidence="1"/>